<dbReference type="Proteomes" id="UP000177953">
    <property type="component" value="Unassembled WGS sequence"/>
</dbReference>
<reference evidence="3 4" key="1">
    <citation type="journal article" date="2016" name="Nat. Commun.">
        <title>Thousands of microbial genomes shed light on interconnected biogeochemical processes in an aquifer system.</title>
        <authorList>
            <person name="Anantharaman K."/>
            <person name="Brown C.T."/>
            <person name="Hug L.A."/>
            <person name="Sharon I."/>
            <person name="Castelle C.J."/>
            <person name="Probst A.J."/>
            <person name="Thomas B.C."/>
            <person name="Singh A."/>
            <person name="Wilkins M.J."/>
            <person name="Karaoz U."/>
            <person name="Brodie E.L."/>
            <person name="Williams K.H."/>
            <person name="Hubbard S.S."/>
            <person name="Banfield J.F."/>
        </authorList>
    </citation>
    <scope>NUCLEOTIDE SEQUENCE [LARGE SCALE GENOMIC DNA]</scope>
</reference>
<dbReference type="AlphaFoldDB" id="A0A1F6MDG6"/>
<keyword evidence="2" id="KW-1133">Transmembrane helix</keyword>
<dbReference type="EMBL" id="MFPU01000034">
    <property type="protein sequence ID" value="OGH69588.1"/>
    <property type="molecule type" value="Genomic_DNA"/>
</dbReference>
<sequence>MSGKKGVPKKTTEAAGTPEPTAPPIPQAGYDQTAKRWMWVGVGTLATIILVLWGWSMRLQFAFFSSARSPEGVLVDKTKANWNKIFSENKQKQIEGDTVREQLKNIITQIVTSSTQPTATTTTVSTTASSTGQ</sequence>
<comment type="caution">
    <text evidence="3">The sequence shown here is derived from an EMBL/GenBank/DDBJ whole genome shotgun (WGS) entry which is preliminary data.</text>
</comment>
<feature type="transmembrane region" description="Helical" evidence="2">
    <location>
        <begin position="37"/>
        <end position="55"/>
    </location>
</feature>
<keyword evidence="2" id="KW-0812">Transmembrane</keyword>
<evidence type="ECO:0000256" key="1">
    <source>
        <dbReference type="SAM" id="MobiDB-lite"/>
    </source>
</evidence>
<organism evidence="3 4">
    <name type="scientific">Candidatus Magasanikbacteria bacterium RIFCSPHIGHO2_01_FULL_47_8</name>
    <dbReference type="NCBI Taxonomy" id="1798673"/>
    <lineage>
        <taxon>Bacteria</taxon>
        <taxon>Candidatus Magasanikiibacteriota</taxon>
    </lineage>
</organism>
<accession>A0A1F6MDG6</accession>
<name>A0A1F6MDG6_9BACT</name>
<proteinExistence type="predicted"/>
<evidence type="ECO:0000256" key="2">
    <source>
        <dbReference type="SAM" id="Phobius"/>
    </source>
</evidence>
<protein>
    <submittedName>
        <fullName evidence="3">Uncharacterized protein</fullName>
    </submittedName>
</protein>
<gene>
    <name evidence="3" type="ORF">A2754_00320</name>
</gene>
<evidence type="ECO:0000313" key="4">
    <source>
        <dbReference type="Proteomes" id="UP000177953"/>
    </source>
</evidence>
<evidence type="ECO:0000313" key="3">
    <source>
        <dbReference type="EMBL" id="OGH69588.1"/>
    </source>
</evidence>
<keyword evidence="2" id="KW-0472">Membrane</keyword>
<feature type="region of interest" description="Disordered" evidence="1">
    <location>
        <begin position="1"/>
        <end position="29"/>
    </location>
</feature>